<dbReference type="AlphaFoldDB" id="A0A4C1VQE7"/>
<gene>
    <name evidence="2" type="ORF">EVAR_26434_1</name>
</gene>
<evidence type="ECO:0000256" key="1">
    <source>
        <dbReference type="SAM" id="MobiDB-lite"/>
    </source>
</evidence>
<reference evidence="2 3" key="1">
    <citation type="journal article" date="2019" name="Commun. Biol.">
        <title>The bagworm genome reveals a unique fibroin gene that provides high tensile strength.</title>
        <authorList>
            <person name="Kono N."/>
            <person name="Nakamura H."/>
            <person name="Ohtoshi R."/>
            <person name="Tomita M."/>
            <person name="Numata K."/>
            <person name="Arakawa K."/>
        </authorList>
    </citation>
    <scope>NUCLEOTIDE SEQUENCE [LARGE SCALE GENOMIC DNA]</scope>
</reference>
<organism evidence="2 3">
    <name type="scientific">Eumeta variegata</name>
    <name type="common">Bagworm moth</name>
    <name type="synonym">Eumeta japonica</name>
    <dbReference type="NCBI Taxonomy" id="151549"/>
    <lineage>
        <taxon>Eukaryota</taxon>
        <taxon>Metazoa</taxon>
        <taxon>Ecdysozoa</taxon>
        <taxon>Arthropoda</taxon>
        <taxon>Hexapoda</taxon>
        <taxon>Insecta</taxon>
        <taxon>Pterygota</taxon>
        <taxon>Neoptera</taxon>
        <taxon>Endopterygota</taxon>
        <taxon>Lepidoptera</taxon>
        <taxon>Glossata</taxon>
        <taxon>Ditrysia</taxon>
        <taxon>Tineoidea</taxon>
        <taxon>Psychidae</taxon>
        <taxon>Oiketicinae</taxon>
        <taxon>Eumeta</taxon>
    </lineage>
</organism>
<feature type="region of interest" description="Disordered" evidence="1">
    <location>
        <begin position="134"/>
        <end position="155"/>
    </location>
</feature>
<sequence>MRSRIDERLCYDHVVPKLSTNAGALQGRRGGAPVDAGAAGQHSAPQMETLAILTLSPRSSVVRRKKPSVYFTPSDCFCVVSPACLGDVFADDVVNSCRPASRLVNGRGYQKSPSLHALLGSQKQVEVPAIENKSDGYREGRWPGPTSAAADVAHSEPEGIPECSDATMPYEARVGAVWIKLCRLRKPRPLKRKNYLEAKKKYLII</sequence>
<dbReference type="Proteomes" id="UP000299102">
    <property type="component" value="Unassembled WGS sequence"/>
</dbReference>
<comment type="caution">
    <text evidence="2">The sequence shown here is derived from an EMBL/GenBank/DDBJ whole genome shotgun (WGS) entry which is preliminary data.</text>
</comment>
<evidence type="ECO:0000313" key="3">
    <source>
        <dbReference type="Proteomes" id="UP000299102"/>
    </source>
</evidence>
<evidence type="ECO:0000313" key="2">
    <source>
        <dbReference type="EMBL" id="GBP40770.1"/>
    </source>
</evidence>
<proteinExistence type="predicted"/>
<dbReference type="EMBL" id="BGZK01000387">
    <property type="protein sequence ID" value="GBP40770.1"/>
    <property type="molecule type" value="Genomic_DNA"/>
</dbReference>
<name>A0A4C1VQE7_EUMVA</name>
<protein>
    <submittedName>
        <fullName evidence="2">Uncharacterized protein</fullName>
    </submittedName>
</protein>
<accession>A0A4C1VQE7</accession>
<keyword evidence="3" id="KW-1185">Reference proteome</keyword>